<dbReference type="GO" id="GO:0006167">
    <property type="term" value="P:AMP biosynthetic process"/>
    <property type="evidence" value="ECO:0007669"/>
    <property type="project" value="TreeGrafter"/>
</dbReference>
<dbReference type="Gene3D" id="3.90.79.10">
    <property type="entry name" value="Nucleoside Triphosphate Pyrophosphohydrolase"/>
    <property type="match status" value="1"/>
</dbReference>
<dbReference type="STRING" id="1797582.A2442_01480"/>
<dbReference type="Proteomes" id="UP000179003">
    <property type="component" value="Unassembled WGS sequence"/>
</dbReference>
<dbReference type="GO" id="GO:0006754">
    <property type="term" value="P:ATP biosynthetic process"/>
    <property type="evidence" value="ECO:0007669"/>
    <property type="project" value="TreeGrafter"/>
</dbReference>
<sequence length="143" mass="16637">MEISKDAQAVIFKKNTGRVEFLLLKRYDEERDRTDYRLVKGGIETGEIPEETIIREIKEETGLENLLLMDELEKYSYQAGEILHKVRVFLVENTKNDEIKVDSKNEGGFTIEKAEWVSFDLVDSYLAFEQEKESIKNGLNLIN</sequence>
<gene>
    <name evidence="3" type="ORF">A2442_01480</name>
</gene>
<dbReference type="PROSITE" id="PS51462">
    <property type="entry name" value="NUDIX"/>
    <property type="match status" value="1"/>
</dbReference>
<dbReference type="InterPro" id="IPR000086">
    <property type="entry name" value="NUDIX_hydrolase_dom"/>
</dbReference>
<dbReference type="PROSITE" id="PS00893">
    <property type="entry name" value="NUDIX_BOX"/>
    <property type="match status" value="1"/>
</dbReference>
<dbReference type="AlphaFoldDB" id="A0A1F5EH77"/>
<accession>A0A1F5EH77</accession>
<dbReference type="InterPro" id="IPR015797">
    <property type="entry name" value="NUDIX_hydrolase-like_dom_sf"/>
</dbReference>
<evidence type="ECO:0000259" key="2">
    <source>
        <dbReference type="PROSITE" id="PS51462"/>
    </source>
</evidence>
<keyword evidence="1" id="KW-0378">Hydrolase</keyword>
<name>A0A1F5EH77_9BACT</name>
<dbReference type="SUPFAM" id="SSF55811">
    <property type="entry name" value="Nudix"/>
    <property type="match status" value="1"/>
</dbReference>
<dbReference type="EMBL" id="MFAE01000014">
    <property type="protein sequence ID" value="OGD66777.1"/>
    <property type="molecule type" value="Genomic_DNA"/>
</dbReference>
<dbReference type="Pfam" id="PF00293">
    <property type="entry name" value="NUDIX"/>
    <property type="match status" value="1"/>
</dbReference>
<protein>
    <recommendedName>
        <fullName evidence="2">Nudix hydrolase domain-containing protein</fullName>
    </recommendedName>
</protein>
<proteinExistence type="predicted"/>
<dbReference type="InterPro" id="IPR051325">
    <property type="entry name" value="Nudix_hydrolase_domain"/>
</dbReference>
<feature type="domain" description="Nudix hydrolase" evidence="2">
    <location>
        <begin position="4"/>
        <end position="139"/>
    </location>
</feature>
<evidence type="ECO:0000313" key="3">
    <source>
        <dbReference type="EMBL" id="OGD66777.1"/>
    </source>
</evidence>
<evidence type="ECO:0000256" key="1">
    <source>
        <dbReference type="ARBA" id="ARBA00022801"/>
    </source>
</evidence>
<dbReference type="PANTHER" id="PTHR21340">
    <property type="entry name" value="DIADENOSINE 5,5-P1,P4-TETRAPHOSPHATE PYROPHOSPHOHYDROLASE MUTT"/>
    <property type="match status" value="1"/>
</dbReference>
<dbReference type="PANTHER" id="PTHR21340:SF0">
    <property type="entry name" value="BIS(5'-NUCLEOSYL)-TETRAPHOSPHATASE [ASYMMETRICAL]"/>
    <property type="match status" value="1"/>
</dbReference>
<dbReference type="InterPro" id="IPR020084">
    <property type="entry name" value="NUDIX_hydrolase_CS"/>
</dbReference>
<reference evidence="3 4" key="1">
    <citation type="journal article" date="2016" name="Nat. Commun.">
        <title>Thousands of microbial genomes shed light on interconnected biogeochemical processes in an aquifer system.</title>
        <authorList>
            <person name="Anantharaman K."/>
            <person name="Brown C.T."/>
            <person name="Hug L.A."/>
            <person name="Sharon I."/>
            <person name="Castelle C.J."/>
            <person name="Probst A.J."/>
            <person name="Thomas B.C."/>
            <person name="Singh A."/>
            <person name="Wilkins M.J."/>
            <person name="Karaoz U."/>
            <person name="Brodie E.L."/>
            <person name="Williams K.H."/>
            <person name="Hubbard S.S."/>
            <person name="Banfield J.F."/>
        </authorList>
    </citation>
    <scope>NUCLEOTIDE SEQUENCE [LARGE SCALE GENOMIC DNA]</scope>
</reference>
<organism evidence="3 4">
    <name type="scientific">Candidatus Campbellbacteria bacterium RIFOXYC2_FULL_35_25</name>
    <dbReference type="NCBI Taxonomy" id="1797582"/>
    <lineage>
        <taxon>Bacteria</taxon>
        <taxon>Candidatus Campbelliibacteriota</taxon>
    </lineage>
</organism>
<evidence type="ECO:0000313" key="4">
    <source>
        <dbReference type="Proteomes" id="UP000179003"/>
    </source>
</evidence>
<comment type="caution">
    <text evidence="3">The sequence shown here is derived from an EMBL/GenBank/DDBJ whole genome shotgun (WGS) entry which is preliminary data.</text>
</comment>
<dbReference type="GO" id="GO:0004081">
    <property type="term" value="F:bis(5'-nucleosyl)-tetraphosphatase (asymmetrical) activity"/>
    <property type="evidence" value="ECO:0007669"/>
    <property type="project" value="TreeGrafter"/>
</dbReference>